<feature type="region of interest" description="Disordered" evidence="3">
    <location>
        <begin position="351"/>
        <end position="419"/>
    </location>
</feature>
<dbReference type="Gene3D" id="3.60.110.10">
    <property type="entry name" value="Carbon-nitrogen hydrolase"/>
    <property type="match status" value="1"/>
</dbReference>
<accession>A0A5A7R6V6</accession>
<feature type="compositionally biased region" description="Polar residues" evidence="3">
    <location>
        <begin position="1625"/>
        <end position="1637"/>
    </location>
</feature>
<dbReference type="Pfam" id="PF00443">
    <property type="entry name" value="UCH"/>
    <property type="match status" value="1"/>
</dbReference>
<keyword evidence="2 6" id="KW-0378">Hydrolase</keyword>
<feature type="compositionally biased region" description="Low complexity" evidence="3">
    <location>
        <begin position="370"/>
        <end position="391"/>
    </location>
</feature>
<proteinExistence type="predicted"/>
<feature type="compositionally biased region" description="Polar residues" evidence="3">
    <location>
        <begin position="1606"/>
        <end position="1616"/>
    </location>
</feature>
<feature type="region of interest" description="Disordered" evidence="3">
    <location>
        <begin position="647"/>
        <end position="689"/>
    </location>
</feature>
<evidence type="ECO:0000256" key="1">
    <source>
        <dbReference type="ARBA" id="ARBA00022786"/>
    </source>
</evidence>
<dbReference type="Pfam" id="PF04781">
    <property type="entry name" value="DUF627"/>
    <property type="match status" value="1"/>
</dbReference>
<dbReference type="InterPro" id="IPR003010">
    <property type="entry name" value="C-N_Hydrolase"/>
</dbReference>
<dbReference type="GO" id="GO:0016579">
    <property type="term" value="P:protein deubiquitination"/>
    <property type="evidence" value="ECO:0007669"/>
    <property type="project" value="InterPro"/>
</dbReference>
<feature type="compositionally biased region" description="Basic and acidic residues" evidence="3">
    <location>
        <begin position="1333"/>
        <end position="1342"/>
    </location>
</feature>
<dbReference type="PROSITE" id="PS00028">
    <property type="entry name" value="ZINC_FINGER_C2H2_1"/>
    <property type="match status" value="1"/>
</dbReference>
<evidence type="ECO:0000259" key="5">
    <source>
        <dbReference type="PROSITE" id="PS50263"/>
    </source>
</evidence>
<evidence type="ECO:0000256" key="3">
    <source>
        <dbReference type="SAM" id="MobiDB-lite"/>
    </source>
</evidence>
<dbReference type="PANTHER" id="PTHR22975">
    <property type="entry name" value="UBIQUITIN SPECIFIC PROTEINASE"/>
    <property type="match status" value="1"/>
</dbReference>
<dbReference type="InterPro" id="IPR028889">
    <property type="entry name" value="USP"/>
</dbReference>
<dbReference type="GO" id="GO:0004843">
    <property type="term" value="F:cysteine-type deubiquitinase activity"/>
    <property type="evidence" value="ECO:0007669"/>
    <property type="project" value="InterPro"/>
</dbReference>
<comment type="caution">
    <text evidence="6">The sequence shown here is derived from an EMBL/GenBank/DDBJ whole genome shotgun (WGS) entry which is preliminary data.</text>
</comment>
<keyword evidence="1" id="KW-0833">Ubl conjugation pathway</keyword>
<organism evidence="6 7">
    <name type="scientific">Striga asiatica</name>
    <name type="common">Asiatic witchweed</name>
    <name type="synonym">Buchnera asiatica</name>
    <dbReference type="NCBI Taxonomy" id="4170"/>
    <lineage>
        <taxon>Eukaryota</taxon>
        <taxon>Viridiplantae</taxon>
        <taxon>Streptophyta</taxon>
        <taxon>Embryophyta</taxon>
        <taxon>Tracheophyta</taxon>
        <taxon>Spermatophyta</taxon>
        <taxon>Magnoliopsida</taxon>
        <taxon>eudicotyledons</taxon>
        <taxon>Gunneridae</taxon>
        <taxon>Pentapetalae</taxon>
        <taxon>asterids</taxon>
        <taxon>lamiids</taxon>
        <taxon>Lamiales</taxon>
        <taxon>Orobanchaceae</taxon>
        <taxon>Buchnereae</taxon>
        <taxon>Striga</taxon>
    </lineage>
</organism>
<feature type="region of interest" description="Disordered" evidence="3">
    <location>
        <begin position="1326"/>
        <end position="1368"/>
    </location>
</feature>
<dbReference type="EMBL" id="BKCP01010514">
    <property type="protein sequence ID" value="GER53138.1"/>
    <property type="molecule type" value="Genomic_DNA"/>
</dbReference>
<sequence length="1974" mass="220959">MHRKRWLRTAIPMEASDNSIIRRIIQTVGSQEENNSSPQLLFTALSMAAGGAIRVAAAQMTSTNDLAANFSTCRRLVDEAVSAGAKLLCLPENFSYVGLKSGDSLAIAEPLDGPTMRKYRSLARNSGIWLSLGGFQEATHDPTRLRNTHVLVDDRGEIRSTYRKMHLFDVEVPGGSAVYRESDFTEPGREVVAAESPFGRLGLTVCYDLRFPELYQQLRFGCGAHVLLVPAAFTKVTGGAHWEVLLRARAVETQCYVIAAAQGGKHSEGRESYGDSMIVDPWGTVVGRLADRVSTGIAVADIDFARIEEVRSRMPIGEHRKGIEFWSSVAASPSILSHPLSACFSVFPRPSGKSDMGHKKRNIAPRSKTAAASSSEDAAAADGSAPNPSSARKPAKSDSADSDGYGCANSNGSPSSSSYAMVKTECERALNAMRRGNHTKALRLMKDLCTKHESSPHLALIHRVQGTVCVKMASIIDDPNAKQRHLRNAVESARRASSLSPNSIEFAHFYANLLYEAANKGKEYEEVVQECERALRIENPVDPAKESLQEENQQKISTAEARVAHVQSELRSLIQRSSIASISTWMKNLGNGDEKFRLIPIGRVTEDPMELRLVQTRRPNEIKKVAKTPEERRKEIEVRVAAARLLQQKSESPHLANDEDSGNNNSRWPDSGMGSGQRSGERKKYGNARKIVTSDERRDWVRSYWNSVSVDVKKDMLRFSISDLKEHFSSLKDGLSMSEVLNEALSFGKKHKVWQFWLCCRCNEKFADATSFMHHVGQEHMSSLMPKMQFILPQSVEDEWAEMLLHYSWKPLDLHEAIRMVGRQQKSVESDFLEESTNSMDDSKDCFLDSYCSEYEWELSSRKKRSGDNFGSSGQDSREFEGVEWMDCDGDRSSKENLLNENWPLSDDPERAKLLDRIHSVFQTLIKNKYLAASHLSKVINFAVEELQSLACGSKLLHSKLEQSPICICFLGAPELKKILNFLQEISHACGLNRYSGKSNAGEDSNTRARGIEISEKLFFGQDDSYLVLDEHFLPCKAPLSFDDSINSSSAVISSHLHYENGVILDSDALLSWIFKGPSSGEQLASWMRMKDEKAQQGLEILQLLEKESYHLQGLCERKCEHMSYEEALQAVEDLCMEEGKRRELATILVRCSYESVLRRRREELIENDNEVTIFSNRFELDAITNVLKDAESLNGNQFGLEETYNDVASHLCDLEAGEDDDWRDKDHMHQVDSCIEVSIQRQKEQVSSEISKMEARILQILVAMQQLEVDLEPASSHDFRTILLPLVKSFMRARLEDLAEKDAREKSDAAREAFLAELARDSKKGISSGVDNSKHAHEKTKDKKKSRESRKSKDSKATQSDEPPNQISEEILFPSGYDAEDLVPALADPGVDDALRLQEEEYKHKIELEAEERKLEETLEYQRRIENEAKQKHLAEQHKKYSRAAEVQTEPVAVSHAHLQSYTDDKDVNDLSTIRKKDGFADVSEGVLDISTNGAMLLSGLPIGGISQEGAVSSDRRMSRRGRRSKGLTTKLSDGKCPPLTSEKEDSDAGQPRFGQNSNGYVGSPFYIGGKTLRQLQAEDDDEERFQADLQKAVQQSLDAFQSRGNLPLKSTSAAAPQKELPETSDSSVSRDQAVTDNGMDDYGTGLMNEVGEYNCFLNVVIQSLWHLRRFRDDFLRRSSSEHVHVGDPCVTCALYDIFNALGMVSKDNRREPVAPTSLRVALSNLYPDSNFFQKGQMNDASEVLGVIFSCLHRSFTPASVVTDTRLVDTSCTGSWDCTNASCIAHSIFGMDIFERMNCYNCGLESRHLKYTSFFHNINASAVMCPDSSFDEVLNLVEMNHQLACDPEVSGCGKLNYIHHILSSPPHVFTTVLGWQNTSENVDDIMATLAALSTEIDISVLYRGLDPQSRHRLVSVVCYYGQHYHCFAYSHDHEQWIMYDDQTVKVIGGWNDVLIMCGKGHLQPQVLLFEAVN</sequence>
<dbReference type="CDD" id="cd02257">
    <property type="entry name" value="Peptidase_C19"/>
    <property type="match status" value="1"/>
</dbReference>
<dbReference type="InterPro" id="IPR038765">
    <property type="entry name" value="Papain-like_cys_pep_sf"/>
</dbReference>
<dbReference type="InterPro" id="IPR006865">
    <property type="entry name" value="DUF629"/>
</dbReference>
<dbReference type="OrthoDB" id="205782at2759"/>
<keyword evidence="7" id="KW-1185">Reference proteome</keyword>
<evidence type="ECO:0000313" key="6">
    <source>
        <dbReference type="EMBL" id="GER53138.1"/>
    </source>
</evidence>
<dbReference type="Pfam" id="PF04780">
    <property type="entry name" value="DUF629"/>
    <property type="match status" value="1"/>
</dbReference>
<dbReference type="InterPro" id="IPR011990">
    <property type="entry name" value="TPR-like_helical_dom_sf"/>
</dbReference>
<feature type="region of interest" description="Disordered" evidence="3">
    <location>
        <begin position="1503"/>
        <end position="1563"/>
    </location>
</feature>
<protein>
    <submittedName>
        <fullName evidence="6">Ubiquitin carboxyl-terminal hydrolase-related protein</fullName>
    </submittedName>
</protein>
<dbReference type="CDD" id="cd07572">
    <property type="entry name" value="nit"/>
    <property type="match status" value="1"/>
</dbReference>
<name>A0A5A7R6V6_STRAF</name>
<gene>
    <name evidence="6" type="ORF">STAS_30628</name>
</gene>
<dbReference type="SUPFAM" id="SSF54001">
    <property type="entry name" value="Cysteine proteinases"/>
    <property type="match status" value="1"/>
</dbReference>
<evidence type="ECO:0000259" key="4">
    <source>
        <dbReference type="PROSITE" id="PS50235"/>
    </source>
</evidence>
<dbReference type="PROSITE" id="PS50235">
    <property type="entry name" value="USP_3"/>
    <property type="match status" value="1"/>
</dbReference>
<feature type="region of interest" description="Disordered" evidence="3">
    <location>
        <begin position="1606"/>
        <end position="1642"/>
    </location>
</feature>
<evidence type="ECO:0000313" key="7">
    <source>
        <dbReference type="Proteomes" id="UP000325081"/>
    </source>
</evidence>
<reference evidence="7" key="1">
    <citation type="journal article" date="2019" name="Curr. Biol.">
        <title>Genome Sequence of Striga asiatica Provides Insight into the Evolution of Plant Parasitism.</title>
        <authorList>
            <person name="Yoshida S."/>
            <person name="Kim S."/>
            <person name="Wafula E.K."/>
            <person name="Tanskanen J."/>
            <person name="Kim Y.M."/>
            <person name="Honaas L."/>
            <person name="Yang Z."/>
            <person name="Spallek T."/>
            <person name="Conn C.E."/>
            <person name="Ichihashi Y."/>
            <person name="Cheong K."/>
            <person name="Cui S."/>
            <person name="Der J.P."/>
            <person name="Gundlach H."/>
            <person name="Jiao Y."/>
            <person name="Hori C."/>
            <person name="Ishida J.K."/>
            <person name="Kasahara H."/>
            <person name="Kiba T."/>
            <person name="Kim M.S."/>
            <person name="Koo N."/>
            <person name="Laohavisit A."/>
            <person name="Lee Y.H."/>
            <person name="Lumba S."/>
            <person name="McCourt P."/>
            <person name="Mortimer J.C."/>
            <person name="Mutuku J.M."/>
            <person name="Nomura T."/>
            <person name="Sasaki-Sekimoto Y."/>
            <person name="Seto Y."/>
            <person name="Wang Y."/>
            <person name="Wakatake T."/>
            <person name="Sakakibara H."/>
            <person name="Demura T."/>
            <person name="Yamaguchi S."/>
            <person name="Yoneyama K."/>
            <person name="Manabe R.I."/>
            <person name="Nelson D.C."/>
            <person name="Schulman A.H."/>
            <person name="Timko M.P."/>
            <person name="dePamphilis C.W."/>
            <person name="Choi D."/>
            <person name="Shirasu K."/>
        </authorList>
    </citation>
    <scope>NUCLEOTIDE SEQUENCE [LARGE SCALE GENOMIC DNA]</scope>
    <source>
        <strain evidence="7">cv. UVA1</strain>
    </source>
</reference>
<dbReference type="PROSITE" id="PS50263">
    <property type="entry name" value="CN_HYDROLASE"/>
    <property type="match status" value="1"/>
</dbReference>
<dbReference type="InterPro" id="IPR006866">
    <property type="entry name" value="DUF627_N"/>
</dbReference>
<dbReference type="InterPro" id="IPR013087">
    <property type="entry name" value="Znf_C2H2_type"/>
</dbReference>
<dbReference type="InterPro" id="IPR001394">
    <property type="entry name" value="Peptidase_C19_UCH"/>
</dbReference>
<dbReference type="Gene3D" id="3.90.70.10">
    <property type="entry name" value="Cysteine proteinases"/>
    <property type="match status" value="1"/>
</dbReference>
<feature type="domain" description="USP" evidence="4">
    <location>
        <begin position="1646"/>
        <end position="1973"/>
    </location>
</feature>
<dbReference type="SUPFAM" id="SSF56317">
    <property type="entry name" value="Carbon-nitrogen hydrolase"/>
    <property type="match status" value="1"/>
</dbReference>
<dbReference type="GO" id="GO:0016811">
    <property type="term" value="F:hydrolase activity, acting on carbon-nitrogen (but not peptide) bonds, in linear amides"/>
    <property type="evidence" value="ECO:0007669"/>
    <property type="project" value="InterPro"/>
</dbReference>
<feature type="domain" description="CN hydrolase" evidence="5">
    <location>
        <begin position="53"/>
        <end position="304"/>
    </location>
</feature>
<dbReference type="Pfam" id="PF00795">
    <property type="entry name" value="CN_hydrolase"/>
    <property type="match status" value="1"/>
</dbReference>
<feature type="compositionally biased region" description="Low complexity" evidence="3">
    <location>
        <begin position="409"/>
        <end position="418"/>
    </location>
</feature>
<dbReference type="Proteomes" id="UP000325081">
    <property type="component" value="Unassembled WGS sequence"/>
</dbReference>
<dbReference type="Gene3D" id="1.25.40.10">
    <property type="entry name" value="Tetratricopeptide repeat domain"/>
    <property type="match status" value="1"/>
</dbReference>
<dbReference type="InterPro" id="IPR052398">
    <property type="entry name" value="Ubiquitin_hydrolase_53/54"/>
</dbReference>
<dbReference type="InterPro" id="IPR036526">
    <property type="entry name" value="C-N_Hydrolase_sf"/>
</dbReference>
<evidence type="ECO:0000256" key="2">
    <source>
        <dbReference type="ARBA" id="ARBA00022801"/>
    </source>
</evidence>
<dbReference type="InterPro" id="IPR045254">
    <property type="entry name" value="Nit1/2_C-N_Hydrolase"/>
</dbReference>
<dbReference type="PANTHER" id="PTHR22975:SF9">
    <property type="entry name" value="ECHINUS SPLICE FORM 3"/>
    <property type="match status" value="1"/>
</dbReference>
<feature type="compositionally biased region" description="Polar residues" evidence="3">
    <location>
        <begin position="1358"/>
        <end position="1368"/>
    </location>
</feature>